<dbReference type="Proteomes" id="UP001165524">
    <property type="component" value="Unassembled WGS sequence"/>
</dbReference>
<sequence length="109" mass="11731">MNRLQSPSSPHPIVRVVATLLAAVALVASLLVGAVVFLVVLGVVAVLMLVFAVRFWRFRKQFQAAVAEARAQMDAAQAAGPEAFRRPTQAPSEKAAGTVIDGEYRREDD</sequence>
<accession>A0ABT0E4B8</accession>
<keyword evidence="2" id="KW-0812">Transmembrane</keyword>
<keyword evidence="2" id="KW-1133">Transmembrane helix</keyword>
<evidence type="ECO:0000256" key="2">
    <source>
        <dbReference type="SAM" id="Phobius"/>
    </source>
</evidence>
<gene>
    <name evidence="3" type="ORF">MU846_02985</name>
</gene>
<comment type="caution">
    <text evidence="3">The sequence shown here is derived from an EMBL/GenBank/DDBJ whole genome shotgun (WGS) entry which is preliminary data.</text>
</comment>
<keyword evidence="2" id="KW-0472">Membrane</keyword>
<proteinExistence type="predicted"/>
<evidence type="ECO:0000313" key="4">
    <source>
        <dbReference type="Proteomes" id="UP001165524"/>
    </source>
</evidence>
<organism evidence="3 4">
    <name type="scientific">Alcanivorax quisquiliarum</name>
    <dbReference type="NCBI Taxonomy" id="2933565"/>
    <lineage>
        <taxon>Bacteria</taxon>
        <taxon>Pseudomonadati</taxon>
        <taxon>Pseudomonadota</taxon>
        <taxon>Gammaproteobacteria</taxon>
        <taxon>Oceanospirillales</taxon>
        <taxon>Alcanivoracaceae</taxon>
        <taxon>Alcanivorax</taxon>
    </lineage>
</organism>
<name>A0ABT0E4B8_9GAMM</name>
<evidence type="ECO:0000313" key="3">
    <source>
        <dbReference type="EMBL" id="MCK0536663.1"/>
    </source>
</evidence>
<dbReference type="EMBL" id="JALKII010000001">
    <property type="protein sequence ID" value="MCK0536663.1"/>
    <property type="molecule type" value="Genomic_DNA"/>
</dbReference>
<keyword evidence="4" id="KW-1185">Reference proteome</keyword>
<dbReference type="RefSeq" id="WP_246948188.1">
    <property type="nucleotide sequence ID" value="NZ_JALKII010000001.1"/>
</dbReference>
<feature type="transmembrane region" description="Helical" evidence="2">
    <location>
        <begin position="20"/>
        <end position="53"/>
    </location>
</feature>
<feature type="region of interest" description="Disordered" evidence="1">
    <location>
        <begin position="78"/>
        <end position="109"/>
    </location>
</feature>
<evidence type="ECO:0000256" key="1">
    <source>
        <dbReference type="SAM" id="MobiDB-lite"/>
    </source>
</evidence>
<protein>
    <submittedName>
        <fullName evidence="3">Uncharacterized protein</fullName>
    </submittedName>
</protein>
<reference evidence="3" key="1">
    <citation type="submission" date="2022-04" db="EMBL/GenBank/DDBJ databases">
        <title>Alcanivorax sp. CY1518 draft genome sequence.</title>
        <authorList>
            <person name="Zhao G."/>
            <person name="An M."/>
        </authorList>
    </citation>
    <scope>NUCLEOTIDE SEQUENCE</scope>
    <source>
        <strain evidence="3">CY1518</strain>
    </source>
</reference>